<evidence type="ECO:0000313" key="4">
    <source>
        <dbReference type="Proteomes" id="UP000184510"/>
    </source>
</evidence>
<dbReference type="InterPro" id="IPR013320">
    <property type="entry name" value="ConA-like_dom_sf"/>
</dbReference>
<dbReference type="Proteomes" id="UP000184510">
    <property type="component" value="Unassembled WGS sequence"/>
</dbReference>
<dbReference type="AlphaFoldDB" id="A0A1M6PXT5"/>
<feature type="signal peptide" evidence="1">
    <location>
        <begin position="1"/>
        <end position="22"/>
    </location>
</feature>
<reference evidence="3 4" key="1">
    <citation type="submission" date="2016-11" db="EMBL/GenBank/DDBJ databases">
        <authorList>
            <person name="Jaros S."/>
            <person name="Januszkiewicz K."/>
            <person name="Wedrychowicz H."/>
        </authorList>
    </citation>
    <scope>NUCLEOTIDE SEQUENCE [LARGE SCALE GENOMIC DNA]</scope>
    <source>
        <strain evidence="3 4">DSM 18772</strain>
    </source>
</reference>
<dbReference type="RefSeq" id="WP_143184900.1">
    <property type="nucleotide sequence ID" value="NZ_FQYR01000005.1"/>
</dbReference>
<evidence type="ECO:0000256" key="1">
    <source>
        <dbReference type="SAM" id="SignalP"/>
    </source>
</evidence>
<dbReference type="EMBL" id="FQYR01000005">
    <property type="protein sequence ID" value="SHK12748.1"/>
    <property type="molecule type" value="Genomic_DNA"/>
</dbReference>
<gene>
    <name evidence="3" type="ORF">SAMN02745181_3336</name>
</gene>
<organism evidence="3 4">
    <name type="scientific">Rubritalea squalenifaciens DSM 18772</name>
    <dbReference type="NCBI Taxonomy" id="1123071"/>
    <lineage>
        <taxon>Bacteria</taxon>
        <taxon>Pseudomonadati</taxon>
        <taxon>Verrucomicrobiota</taxon>
        <taxon>Verrucomicrobiia</taxon>
        <taxon>Verrucomicrobiales</taxon>
        <taxon>Rubritaleaceae</taxon>
        <taxon>Rubritalea</taxon>
    </lineage>
</organism>
<dbReference type="Pfam" id="PF07589">
    <property type="entry name" value="PEP-CTERM"/>
    <property type="match status" value="1"/>
</dbReference>
<evidence type="ECO:0000259" key="2">
    <source>
        <dbReference type="Pfam" id="PF07589"/>
    </source>
</evidence>
<proteinExistence type="predicted"/>
<dbReference type="InterPro" id="IPR013424">
    <property type="entry name" value="Ice-binding_C"/>
</dbReference>
<dbReference type="NCBIfam" id="TIGR02595">
    <property type="entry name" value="PEP_CTERM"/>
    <property type="match status" value="1"/>
</dbReference>
<feature type="chain" id="PRO_5012500350" evidence="1">
    <location>
        <begin position="23"/>
        <end position="275"/>
    </location>
</feature>
<dbReference type="SUPFAM" id="SSF49899">
    <property type="entry name" value="Concanavalin A-like lectins/glucanases"/>
    <property type="match status" value="1"/>
</dbReference>
<keyword evidence="1" id="KW-0732">Signal</keyword>
<dbReference type="Pfam" id="PF13385">
    <property type="entry name" value="Laminin_G_3"/>
    <property type="match status" value="1"/>
</dbReference>
<dbReference type="STRING" id="1123071.SAMN02745181_3336"/>
<protein>
    <submittedName>
        <fullName evidence="3">PEP-CTERM protein-sorting domain-containing protein</fullName>
    </submittedName>
</protein>
<dbReference type="Gene3D" id="2.60.120.200">
    <property type="match status" value="1"/>
</dbReference>
<feature type="domain" description="Ice-binding protein C-terminal" evidence="2">
    <location>
        <begin position="253"/>
        <end position="274"/>
    </location>
</feature>
<evidence type="ECO:0000313" key="3">
    <source>
        <dbReference type="EMBL" id="SHK12748.1"/>
    </source>
</evidence>
<keyword evidence="4" id="KW-1185">Reference proteome</keyword>
<accession>A0A1M6PXT5</accession>
<sequence>MNYKTTLSASLAALVMAGTMQAAITSGLIVYYDMEDLTNKAGSGPDLTEAGTGSYTGVAGGVSGNAAEFTGTTGDLLNTGLGFGGGGSNQLGDSFTVSAWYNVDTDATSAANRFFVFEGASDYDLSYGVRNLLNNNGFNDTQTYTNTEPVDQFANHADVHTQGSWQHVLITYDSDGTDTTITTYIDGAAQPGTITVLTEQLSSDSINIGNARNTALSRAMDGKIDEFAAWDRVLDSSEISEVYALGQTGTTLIPEPSSTALLGLAGLGLILRRKR</sequence>
<dbReference type="InParanoid" id="A0A1M6PXT5"/>
<dbReference type="OrthoDB" id="102721at2"/>
<name>A0A1M6PXT5_9BACT</name>